<sequence length="68" mass="7214">MRRQVNIYVITMAILGGLLATSLVLKVDASETAHAVTPAASAPHQQEQSDISTHHDFYVPAGASANKL</sequence>
<dbReference type="Proteomes" id="UP000663505">
    <property type="component" value="Chromosome"/>
</dbReference>
<gene>
    <name evidence="2" type="ORF">JZ786_11260</name>
</gene>
<dbReference type="RefSeq" id="WP_206658741.1">
    <property type="nucleotide sequence ID" value="NZ_CP071182.1"/>
</dbReference>
<name>A0A9X7Z9A9_9BACL</name>
<organism evidence="2 3">
    <name type="scientific">Alicyclobacillus mengziensis</name>
    <dbReference type="NCBI Taxonomy" id="2931921"/>
    <lineage>
        <taxon>Bacteria</taxon>
        <taxon>Bacillati</taxon>
        <taxon>Bacillota</taxon>
        <taxon>Bacilli</taxon>
        <taxon>Bacillales</taxon>
        <taxon>Alicyclobacillaceae</taxon>
        <taxon>Alicyclobacillus</taxon>
    </lineage>
</organism>
<evidence type="ECO:0000313" key="2">
    <source>
        <dbReference type="EMBL" id="QSO49430.1"/>
    </source>
</evidence>
<protein>
    <submittedName>
        <fullName evidence="2">Uncharacterized protein</fullName>
    </submittedName>
</protein>
<feature type="region of interest" description="Disordered" evidence="1">
    <location>
        <begin position="36"/>
        <end position="55"/>
    </location>
</feature>
<accession>A0A9X7Z9A9</accession>
<evidence type="ECO:0000313" key="3">
    <source>
        <dbReference type="Proteomes" id="UP000663505"/>
    </source>
</evidence>
<evidence type="ECO:0000256" key="1">
    <source>
        <dbReference type="SAM" id="MobiDB-lite"/>
    </source>
</evidence>
<keyword evidence="3" id="KW-1185">Reference proteome</keyword>
<reference evidence="2 3" key="1">
    <citation type="submission" date="2021-02" db="EMBL/GenBank/DDBJ databases">
        <title>Alicyclobacillus curvatus sp. nov. and Alicyclobacillus mengziensis sp. nov., two acidophilic bacteria isolated from acid mine drainage.</title>
        <authorList>
            <person name="Huang Y."/>
        </authorList>
    </citation>
    <scope>NUCLEOTIDE SEQUENCE [LARGE SCALE GENOMIC DNA]</scope>
    <source>
        <strain evidence="2 3">S30H14</strain>
    </source>
</reference>
<dbReference type="KEGG" id="afx:JZ786_11260"/>
<dbReference type="EMBL" id="CP071182">
    <property type="protein sequence ID" value="QSO49430.1"/>
    <property type="molecule type" value="Genomic_DNA"/>
</dbReference>
<proteinExistence type="predicted"/>
<dbReference type="AlphaFoldDB" id="A0A9X7Z9A9"/>